<accession>A0A512IYC6</accession>
<keyword evidence="4" id="KW-1185">Reference proteome</keyword>
<dbReference type="RefSeq" id="WP_147024327.1">
    <property type="nucleotide sequence ID" value="NZ_BJZU01000006.1"/>
</dbReference>
<proteinExistence type="predicted"/>
<protein>
    <submittedName>
        <fullName evidence="1">Uncharacterized protein</fullName>
    </submittedName>
</protein>
<reference evidence="2" key="1">
    <citation type="journal article" date="2014" name="Int. J. Syst. Evol. Microbiol.">
        <title>Complete genome of a new Firmicutes species belonging to the dominant human colonic microbiota ('Ruminococcus bicirculans') reveals two chromosomes and a selective capacity to utilize plant glucans.</title>
        <authorList>
            <consortium name="NISC Comparative Sequencing Program"/>
            <person name="Wegmann U."/>
            <person name="Louis P."/>
            <person name="Goesmann A."/>
            <person name="Henrissat B."/>
            <person name="Duncan S.H."/>
            <person name="Flint H.J."/>
        </authorList>
    </citation>
    <scope>NUCLEOTIDE SEQUENCE</scope>
    <source>
        <strain evidence="2">NBRC 107715</strain>
    </source>
</reference>
<gene>
    <name evidence="2" type="ORF">GCM10007888_02430</name>
    <name evidence="1" type="ORF">MOX02_06910</name>
</gene>
<evidence type="ECO:0000313" key="1">
    <source>
        <dbReference type="EMBL" id="GEP02653.1"/>
    </source>
</evidence>
<reference evidence="2" key="4">
    <citation type="submission" date="2023-01" db="EMBL/GenBank/DDBJ databases">
        <title>Draft genome sequence of Methylobacterium oxalidis strain NBRC 107715.</title>
        <authorList>
            <person name="Sun Q."/>
            <person name="Mori K."/>
        </authorList>
    </citation>
    <scope>NUCLEOTIDE SEQUENCE</scope>
    <source>
        <strain evidence="2">NBRC 107715</strain>
    </source>
</reference>
<evidence type="ECO:0000313" key="2">
    <source>
        <dbReference type="EMBL" id="GLS61862.1"/>
    </source>
</evidence>
<dbReference type="Proteomes" id="UP001156856">
    <property type="component" value="Unassembled WGS sequence"/>
</dbReference>
<sequence>MYFQVSAVDRSRPVTFQRSSMTEALDKALALAGSGLTEVTITHPDGARHTPGELLAAYLSAQERPPARIAPRARAA</sequence>
<evidence type="ECO:0000313" key="4">
    <source>
        <dbReference type="Proteomes" id="UP001156856"/>
    </source>
</evidence>
<name>A0A512IYC6_9HYPH</name>
<dbReference type="OrthoDB" id="7961013at2"/>
<comment type="caution">
    <text evidence="1">The sequence shown here is derived from an EMBL/GenBank/DDBJ whole genome shotgun (WGS) entry which is preliminary data.</text>
</comment>
<dbReference type="EMBL" id="BSPK01000004">
    <property type="protein sequence ID" value="GLS61862.1"/>
    <property type="molecule type" value="Genomic_DNA"/>
</dbReference>
<dbReference type="Proteomes" id="UP000321960">
    <property type="component" value="Unassembled WGS sequence"/>
</dbReference>
<dbReference type="AlphaFoldDB" id="A0A512IYC6"/>
<dbReference type="EMBL" id="BJZU01000006">
    <property type="protein sequence ID" value="GEP02653.1"/>
    <property type="molecule type" value="Genomic_DNA"/>
</dbReference>
<reference evidence="1 3" key="3">
    <citation type="submission" date="2019-07" db="EMBL/GenBank/DDBJ databases">
        <title>Whole genome shotgun sequence of Methylobacterium oxalidis NBRC 107715.</title>
        <authorList>
            <person name="Hosoyama A."/>
            <person name="Uohara A."/>
            <person name="Ohji S."/>
            <person name="Ichikawa N."/>
        </authorList>
    </citation>
    <scope>NUCLEOTIDE SEQUENCE [LARGE SCALE GENOMIC DNA]</scope>
    <source>
        <strain evidence="1 3">NBRC 107715</strain>
    </source>
</reference>
<reference evidence="4" key="2">
    <citation type="journal article" date="2019" name="Int. J. Syst. Evol. Microbiol.">
        <title>The Global Catalogue of Microorganisms (GCM) 10K type strain sequencing project: providing services to taxonomists for standard genome sequencing and annotation.</title>
        <authorList>
            <consortium name="The Broad Institute Genomics Platform"/>
            <consortium name="The Broad Institute Genome Sequencing Center for Infectious Disease"/>
            <person name="Wu L."/>
            <person name="Ma J."/>
        </authorList>
    </citation>
    <scope>NUCLEOTIDE SEQUENCE [LARGE SCALE GENOMIC DNA]</scope>
    <source>
        <strain evidence="4">NBRC 107715</strain>
    </source>
</reference>
<organism evidence="1 3">
    <name type="scientific">Methylobacterium oxalidis</name>
    <dbReference type="NCBI Taxonomy" id="944322"/>
    <lineage>
        <taxon>Bacteria</taxon>
        <taxon>Pseudomonadati</taxon>
        <taxon>Pseudomonadota</taxon>
        <taxon>Alphaproteobacteria</taxon>
        <taxon>Hyphomicrobiales</taxon>
        <taxon>Methylobacteriaceae</taxon>
        <taxon>Methylobacterium</taxon>
    </lineage>
</organism>
<evidence type="ECO:0000313" key="3">
    <source>
        <dbReference type="Proteomes" id="UP000321960"/>
    </source>
</evidence>